<reference evidence="1 2" key="1">
    <citation type="submission" date="2024-08" db="EMBL/GenBank/DDBJ databases">
        <title>Whole-genome sequencing of halo(alkali)philic microorganisms from hypersaline lakes.</title>
        <authorList>
            <person name="Sorokin D.Y."/>
            <person name="Merkel A.Y."/>
            <person name="Messina E."/>
            <person name="Yakimov M."/>
        </authorList>
    </citation>
    <scope>NUCLEOTIDE SEQUENCE [LARGE SCALE GENOMIC DNA]</scope>
    <source>
        <strain evidence="1 2">AB-hyl4</strain>
    </source>
</reference>
<name>A0ABV4U798_9BACT</name>
<evidence type="ECO:0000313" key="1">
    <source>
        <dbReference type="EMBL" id="MFA9479465.1"/>
    </source>
</evidence>
<dbReference type="RefSeq" id="WP_425346388.1">
    <property type="nucleotide sequence ID" value="NZ_JBGUBD010000009.1"/>
</dbReference>
<organism evidence="1 2">
    <name type="scientific">Natronomicrosphaera hydrolytica</name>
    <dbReference type="NCBI Taxonomy" id="3242702"/>
    <lineage>
        <taxon>Bacteria</taxon>
        <taxon>Pseudomonadati</taxon>
        <taxon>Planctomycetota</taxon>
        <taxon>Phycisphaerae</taxon>
        <taxon>Phycisphaerales</taxon>
        <taxon>Phycisphaeraceae</taxon>
        <taxon>Natronomicrosphaera</taxon>
    </lineage>
</organism>
<comment type="caution">
    <text evidence="1">The sequence shown here is derived from an EMBL/GenBank/DDBJ whole genome shotgun (WGS) entry which is preliminary data.</text>
</comment>
<gene>
    <name evidence="1" type="ORF">ACERK3_14345</name>
</gene>
<evidence type="ECO:0000313" key="2">
    <source>
        <dbReference type="Proteomes" id="UP001575105"/>
    </source>
</evidence>
<accession>A0ABV4U798</accession>
<dbReference type="Proteomes" id="UP001575105">
    <property type="component" value="Unassembled WGS sequence"/>
</dbReference>
<evidence type="ECO:0008006" key="3">
    <source>
        <dbReference type="Google" id="ProtNLM"/>
    </source>
</evidence>
<protein>
    <recommendedName>
        <fullName evidence="3">DUF2459 domain-containing protein</fullName>
    </recommendedName>
</protein>
<sequence>MFVGWHGSERIGRLAKRGLLAFLLVVLLLVWPAGCATTVVPPRDPGDPVTVYLLDHGHTPSLIVPTPEGELARYAFGDMRYYGRGERNVFTGALAMLVPTAGGLGRGVFEDPSSPEAVVASLPVHVDRFYPIVVERDAAFRLYTQLEAQFEEASDTLVSNPLVGLDFVNAGQGYTWFYNSNHAVADWLRELDCDVIGLAYVSRWEIKPAEQSR</sequence>
<proteinExistence type="predicted"/>
<dbReference type="EMBL" id="JBGUBD010000009">
    <property type="protein sequence ID" value="MFA9479465.1"/>
    <property type="molecule type" value="Genomic_DNA"/>
</dbReference>
<keyword evidence="2" id="KW-1185">Reference proteome</keyword>